<keyword evidence="11" id="KW-0812">Transmembrane</keyword>
<sequence length="531" mass="59116">MSFRYWPYSLPAKASVMVIGMVALALILAEVVERAYVTELAKENIQLKTVSLLRQVDARLQTMAQFRAEKAREKIVRELMERTPDLLHISVYQIVKSQSAQLLLLTQVGESSRFSQTIPHEVEEAVKRGQPVSTPQDVRREHIIKVALPIMIQGEIRGVAYAEFWTGQFDALTKFLFQWSQIIRIGLGVVLVIGMNGFLYLWVLRPLEKIESGITSLRQQEWKAQVPVHADDEIGAIAKSFNAMADHIRTVVEENHRLTQALAQSRDELQHRVDHATAELLRNNESLTQMNEQLSAARREVVHHQRLAVLGQLVATIAHKIGTPLTAISGHLQLLQETPELPEKIRNRVDTVLKQTDRLGKVIQSLLNVARPPILNREAISLRVFLEHIETFFRPLCDEHHIVLTTECDPSVSTIQADSAQLQEVLGNLIDNAIDVMPQGGRLTLRVSLDNSSNSSTNKPQVKIEVTDTGPGISQELQSKIFDPFFTTKGMGKGTGLGLAIANEIVTLHGGTLSVKSEAGTGTSFVIALQV</sequence>
<dbReference type="PANTHER" id="PTHR43065">
    <property type="entry name" value="SENSOR HISTIDINE KINASE"/>
    <property type="match status" value="1"/>
</dbReference>
<accession>A0ABU3K5S9</accession>
<dbReference type="PRINTS" id="PR00344">
    <property type="entry name" value="BCTRLSENSOR"/>
</dbReference>
<dbReference type="CDD" id="cd00082">
    <property type="entry name" value="HisKA"/>
    <property type="match status" value="1"/>
</dbReference>
<keyword evidence="10" id="KW-0175">Coiled coil</keyword>
<dbReference type="Proteomes" id="UP001250932">
    <property type="component" value="Unassembled WGS sequence"/>
</dbReference>
<dbReference type="SUPFAM" id="SSF158472">
    <property type="entry name" value="HAMP domain-like"/>
    <property type="match status" value="1"/>
</dbReference>
<dbReference type="CDD" id="cd06225">
    <property type="entry name" value="HAMP"/>
    <property type="match status" value="1"/>
</dbReference>
<evidence type="ECO:0000256" key="6">
    <source>
        <dbReference type="ARBA" id="ARBA00022741"/>
    </source>
</evidence>
<comment type="subcellular location">
    <subcellularLocation>
        <location evidence="2">Membrane</location>
    </subcellularLocation>
</comment>
<dbReference type="CDD" id="cd00075">
    <property type="entry name" value="HATPase"/>
    <property type="match status" value="1"/>
</dbReference>
<protein>
    <recommendedName>
        <fullName evidence="3">histidine kinase</fullName>
        <ecNumber evidence="3">2.7.13.3</ecNumber>
    </recommendedName>
</protein>
<keyword evidence="7" id="KW-0418">Kinase</keyword>
<dbReference type="SMART" id="SM00388">
    <property type="entry name" value="HisKA"/>
    <property type="match status" value="1"/>
</dbReference>
<dbReference type="Pfam" id="PF00672">
    <property type="entry name" value="HAMP"/>
    <property type="match status" value="1"/>
</dbReference>
<evidence type="ECO:0000256" key="8">
    <source>
        <dbReference type="ARBA" id="ARBA00022840"/>
    </source>
</evidence>
<evidence type="ECO:0000256" key="1">
    <source>
        <dbReference type="ARBA" id="ARBA00000085"/>
    </source>
</evidence>
<keyword evidence="11" id="KW-1133">Transmembrane helix</keyword>
<dbReference type="InterPro" id="IPR003594">
    <property type="entry name" value="HATPase_dom"/>
</dbReference>
<feature type="transmembrane region" description="Helical" evidence="11">
    <location>
        <begin position="12"/>
        <end position="32"/>
    </location>
</feature>
<dbReference type="EMBL" id="JAQOUE010000001">
    <property type="protein sequence ID" value="MDT7041724.1"/>
    <property type="molecule type" value="Genomic_DNA"/>
</dbReference>
<dbReference type="SUPFAM" id="SSF47384">
    <property type="entry name" value="Homodimeric domain of signal transducing histidine kinase"/>
    <property type="match status" value="1"/>
</dbReference>
<dbReference type="SUPFAM" id="SSF55874">
    <property type="entry name" value="ATPase domain of HSP90 chaperone/DNA topoisomerase II/histidine kinase"/>
    <property type="match status" value="1"/>
</dbReference>
<comment type="catalytic activity">
    <reaction evidence="1">
        <text>ATP + protein L-histidine = ADP + protein N-phospho-L-histidine.</text>
        <dbReference type="EC" id="2.7.13.3"/>
    </reaction>
</comment>
<gene>
    <name evidence="14" type="ORF">PPG34_05130</name>
</gene>
<evidence type="ECO:0000259" key="12">
    <source>
        <dbReference type="PROSITE" id="PS50109"/>
    </source>
</evidence>
<organism evidence="14 15">
    <name type="scientific">Candidatus Nitronereus thalassa</name>
    <dbReference type="NCBI Taxonomy" id="3020898"/>
    <lineage>
        <taxon>Bacteria</taxon>
        <taxon>Pseudomonadati</taxon>
        <taxon>Nitrospirota</taxon>
        <taxon>Nitrospiria</taxon>
        <taxon>Nitrospirales</taxon>
        <taxon>Nitrospiraceae</taxon>
        <taxon>Candidatus Nitronereus</taxon>
    </lineage>
</organism>
<evidence type="ECO:0000256" key="11">
    <source>
        <dbReference type="SAM" id="Phobius"/>
    </source>
</evidence>
<keyword evidence="15" id="KW-1185">Reference proteome</keyword>
<evidence type="ECO:0000313" key="14">
    <source>
        <dbReference type="EMBL" id="MDT7041724.1"/>
    </source>
</evidence>
<evidence type="ECO:0000259" key="13">
    <source>
        <dbReference type="PROSITE" id="PS50885"/>
    </source>
</evidence>
<proteinExistence type="predicted"/>
<dbReference type="RefSeq" id="WP_313832072.1">
    <property type="nucleotide sequence ID" value="NZ_JAQOUE010000001.1"/>
</dbReference>
<evidence type="ECO:0000256" key="5">
    <source>
        <dbReference type="ARBA" id="ARBA00022679"/>
    </source>
</evidence>
<keyword evidence="6" id="KW-0547">Nucleotide-binding</keyword>
<evidence type="ECO:0000256" key="9">
    <source>
        <dbReference type="ARBA" id="ARBA00023012"/>
    </source>
</evidence>
<dbReference type="EC" id="2.7.13.3" evidence="3"/>
<dbReference type="PROSITE" id="PS50885">
    <property type="entry name" value="HAMP"/>
    <property type="match status" value="1"/>
</dbReference>
<feature type="domain" description="HAMP" evidence="13">
    <location>
        <begin position="201"/>
        <end position="253"/>
    </location>
</feature>
<dbReference type="GO" id="GO:0005524">
    <property type="term" value="F:ATP binding"/>
    <property type="evidence" value="ECO:0007669"/>
    <property type="project" value="UniProtKB-KW"/>
</dbReference>
<keyword evidence="5" id="KW-0808">Transferase</keyword>
<dbReference type="InterPro" id="IPR003660">
    <property type="entry name" value="HAMP_dom"/>
</dbReference>
<dbReference type="InterPro" id="IPR036890">
    <property type="entry name" value="HATPase_C_sf"/>
</dbReference>
<name>A0ABU3K5S9_9BACT</name>
<dbReference type="Pfam" id="PF00512">
    <property type="entry name" value="HisKA"/>
    <property type="match status" value="1"/>
</dbReference>
<dbReference type="SMART" id="SM00304">
    <property type="entry name" value="HAMP"/>
    <property type="match status" value="1"/>
</dbReference>
<evidence type="ECO:0000256" key="10">
    <source>
        <dbReference type="SAM" id="Coils"/>
    </source>
</evidence>
<dbReference type="InterPro" id="IPR004358">
    <property type="entry name" value="Sig_transdc_His_kin-like_C"/>
</dbReference>
<dbReference type="Pfam" id="PF02518">
    <property type="entry name" value="HATPase_c"/>
    <property type="match status" value="1"/>
</dbReference>
<evidence type="ECO:0000256" key="3">
    <source>
        <dbReference type="ARBA" id="ARBA00012438"/>
    </source>
</evidence>
<dbReference type="InterPro" id="IPR005467">
    <property type="entry name" value="His_kinase_dom"/>
</dbReference>
<keyword evidence="4" id="KW-0597">Phosphoprotein</keyword>
<evidence type="ECO:0000256" key="4">
    <source>
        <dbReference type="ARBA" id="ARBA00022553"/>
    </source>
</evidence>
<dbReference type="InterPro" id="IPR036097">
    <property type="entry name" value="HisK_dim/P_sf"/>
</dbReference>
<dbReference type="PROSITE" id="PS50109">
    <property type="entry name" value="HIS_KIN"/>
    <property type="match status" value="1"/>
</dbReference>
<feature type="coiled-coil region" evidence="10">
    <location>
        <begin position="277"/>
        <end position="307"/>
    </location>
</feature>
<keyword evidence="8 14" id="KW-0067">ATP-binding</keyword>
<evidence type="ECO:0000256" key="2">
    <source>
        <dbReference type="ARBA" id="ARBA00004370"/>
    </source>
</evidence>
<evidence type="ECO:0000256" key="7">
    <source>
        <dbReference type="ARBA" id="ARBA00022777"/>
    </source>
</evidence>
<dbReference type="SMART" id="SM00387">
    <property type="entry name" value="HATPase_c"/>
    <property type="match status" value="1"/>
</dbReference>
<dbReference type="InterPro" id="IPR003661">
    <property type="entry name" value="HisK_dim/P_dom"/>
</dbReference>
<dbReference type="Gene3D" id="1.10.287.130">
    <property type="match status" value="1"/>
</dbReference>
<dbReference type="PANTHER" id="PTHR43065:SF10">
    <property type="entry name" value="PEROXIDE STRESS-ACTIVATED HISTIDINE KINASE MAK3"/>
    <property type="match status" value="1"/>
</dbReference>
<dbReference type="Gene3D" id="6.10.340.10">
    <property type="match status" value="1"/>
</dbReference>
<reference evidence="14 15" key="1">
    <citation type="journal article" date="2023" name="ISME J.">
        <title>Cultivation and genomic characterization of novel and ubiquitous marine nitrite-oxidizing bacteria from the Nitrospirales.</title>
        <authorList>
            <person name="Mueller A.J."/>
            <person name="Daebeler A."/>
            <person name="Herbold C.W."/>
            <person name="Kirkegaard R.H."/>
            <person name="Daims H."/>
        </authorList>
    </citation>
    <scope>NUCLEOTIDE SEQUENCE [LARGE SCALE GENOMIC DNA]</scope>
    <source>
        <strain evidence="14 15">EB</strain>
    </source>
</reference>
<comment type="caution">
    <text evidence="14">The sequence shown here is derived from an EMBL/GenBank/DDBJ whole genome shotgun (WGS) entry which is preliminary data.</text>
</comment>
<evidence type="ECO:0000313" key="15">
    <source>
        <dbReference type="Proteomes" id="UP001250932"/>
    </source>
</evidence>
<keyword evidence="11" id="KW-0472">Membrane</keyword>
<keyword evidence="9" id="KW-0902">Two-component regulatory system</keyword>
<feature type="transmembrane region" description="Helical" evidence="11">
    <location>
        <begin position="182"/>
        <end position="203"/>
    </location>
</feature>
<dbReference type="Gene3D" id="3.30.565.10">
    <property type="entry name" value="Histidine kinase-like ATPase, C-terminal domain"/>
    <property type="match status" value="1"/>
</dbReference>
<feature type="domain" description="Histidine kinase" evidence="12">
    <location>
        <begin position="316"/>
        <end position="531"/>
    </location>
</feature>